<accession>A0ABQ8NGQ6</accession>
<dbReference type="EMBL" id="JABSND010000125">
    <property type="protein sequence ID" value="KAI6296807.1"/>
    <property type="molecule type" value="Genomic_DNA"/>
</dbReference>
<keyword evidence="2" id="KW-1185">Reference proteome</keyword>
<comment type="caution">
    <text evidence="1">The sequence shown here is derived from an EMBL/GenBank/DDBJ whole genome shotgun (WGS) entry which is preliminary data.</text>
</comment>
<organism evidence="1 2">
    <name type="scientific">Pyricularia grisea</name>
    <name type="common">Crabgrass-specific blast fungus</name>
    <name type="synonym">Magnaporthe grisea</name>
    <dbReference type="NCBI Taxonomy" id="148305"/>
    <lineage>
        <taxon>Eukaryota</taxon>
        <taxon>Fungi</taxon>
        <taxon>Dikarya</taxon>
        <taxon>Ascomycota</taxon>
        <taxon>Pezizomycotina</taxon>
        <taxon>Sordariomycetes</taxon>
        <taxon>Sordariomycetidae</taxon>
        <taxon>Magnaporthales</taxon>
        <taxon>Pyriculariaceae</taxon>
        <taxon>Pyricularia</taxon>
    </lineage>
</organism>
<gene>
    <name evidence="1" type="ORF">MCOR33_006681</name>
</gene>
<reference evidence="1" key="1">
    <citation type="submission" date="2021-01" db="EMBL/GenBank/DDBJ databases">
        <title>Deciphering the adaptive evolutionary patterns associated with biogeogrpahic diversity in the finger millet blast pathogen Magnaporthe oryzae in Eastern Africa.</title>
        <authorList>
            <person name="Onyema G."/>
            <person name="Shittu T.A."/>
            <person name="Dodsworth S."/>
            <person name="Devilliers S."/>
            <person name="Muthumeenakshi S."/>
            <person name="Sreenivasaprasad S."/>
        </authorList>
    </citation>
    <scope>NUCLEOTIDE SEQUENCE</scope>
    <source>
        <strain evidence="1">D15/s37</strain>
    </source>
</reference>
<protein>
    <submittedName>
        <fullName evidence="1">Uncharacterized protein</fullName>
    </submittedName>
</protein>
<sequence>MSLEDETDNLESILDRIEEGFLEMKTALQDVQDLNTRLRDTYVWCEKMNNECKQSMTTRDEPWCTETREHRLDMINQSRHLLQRLEEMPHWVFQQWPVLRAHVGSLDESPCISARRRLGIQAHMDEQQRLIDDGVEEIYHLCATIRYKTVETRDMLEQPTKEELKAEELVESAR</sequence>
<name>A0ABQ8NGQ6_PYRGI</name>
<evidence type="ECO:0000313" key="1">
    <source>
        <dbReference type="EMBL" id="KAI6296807.1"/>
    </source>
</evidence>
<evidence type="ECO:0000313" key="2">
    <source>
        <dbReference type="Proteomes" id="UP001059893"/>
    </source>
</evidence>
<proteinExistence type="predicted"/>
<dbReference type="Proteomes" id="UP001059893">
    <property type="component" value="Unassembled WGS sequence"/>
</dbReference>